<feature type="domain" description="Chitin-binding type-2" evidence="2">
    <location>
        <begin position="179"/>
        <end position="242"/>
    </location>
</feature>
<feature type="compositionally biased region" description="Basic and acidic residues" evidence="1">
    <location>
        <begin position="334"/>
        <end position="346"/>
    </location>
</feature>
<reference evidence="3 4" key="1">
    <citation type="journal article" date="2018" name="Nat. Ecol. Evol.">
        <title>Genomic signatures of mitonuclear coevolution across populations of Tigriopus californicus.</title>
        <authorList>
            <person name="Barreto F.S."/>
            <person name="Watson E.T."/>
            <person name="Lima T.G."/>
            <person name="Willett C.S."/>
            <person name="Edmands S."/>
            <person name="Li W."/>
            <person name="Burton R.S."/>
        </authorList>
    </citation>
    <scope>NUCLEOTIDE SEQUENCE [LARGE SCALE GENOMIC DNA]</scope>
    <source>
        <strain evidence="3 4">San Diego</strain>
    </source>
</reference>
<gene>
    <name evidence="3" type="ORF">TCAL_06644</name>
</gene>
<dbReference type="PROSITE" id="PS50940">
    <property type="entry name" value="CHIT_BIND_II"/>
    <property type="match status" value="1"/>
</dbReference>
<dbReference type="InterPro" id="IPR036508">
    <property type="entry name" value="Chitin-bd_dom_sf"/>
</dbReference>
<dbReference type="SUPFAM" id="SSF57625">
    <property type="entry name" value="Invertebrate chitin-binding proteins"/>
    <property type="match status" value="1"/>
</dbReference>
<evidence type="ECO:0000313" key="4">
    <source>
        <dbReference type="Proteomes" id="UP000318571"/>
    </source>
</evidence>
<evidence type="ECO:0000256" key="1">
    <source>
        <dbReference type="SAM" id="MobiDB-lite"/>
    </source>
</evidence>
<feature type="compositionally biased region" description="Basic residues" evidence="1">
    <location>
        <begin position="353"/>
        <end position="365"/>
    </location>
</feature>
<dbReference type="PANTHER" id="PTHR22933">
    <property type="entry name" value="FI18007P1-RELATED"/>
    <property type="match status" value="1"/>
</dbReference>
<feature type="region of interest" description="Disordered" evidence="1">
    <location>
        <begin position="28"/>
        <end position="78"/>
    </location>
</feature>
<accession>A0A553NXJ3</accession>
<feature type="region of interest" description="Disordered" evidence="1">
    <location>
        <begin position="326"/>
        <end position="382"/>
    </location>
</feature>
<evidence type="ECO:0000259" key="2">
    <source>
        <dbReference type="PROSITE" id="PS50940"/>
    </source>
</evidence>
<comment type="caution">
    <text evidence="3">The sequence shown here is derived from an EMBL/GenBank/DDBJ whole genome shotgun (WGS) entry which is preliminary data.</text>
</comment>
<organism evidence="3 4">
    <name type="scientific">Tigriopus californicus</name>
    <name type="common">Marine copepod</name>
    <dbReference type="NCBI Taxonomy" id="6832"/>
    <lineage>
        <taxon>Eukaryota</taxon>
        <taxon>Metazoa</taxon>
        <taxon>Ecdysozoa</taxon>
        <taxon>Arthropoda</taxon>
        <taxon>Crustacea</taxon>
        <taxon>Multicrustacea</taxon>
        <taxon>Hexanauplia</taxon>
        <taxon>Copepoda</taxon>
        <taxon>Harpacticoida</taxon>
        <taxon>Harpacticidae</taxon>
        <taxon>Tigriopus</taxon>
    </lineage>
</organism>
<dbReference type="GO" id="GO:0005576">
    <property type="term" value="C:extracellular region"/>
    <property type="evidence" value="ECO:0007669"/>
    <property type="project" value="InterPro"/>
</dbReference>
<dbReference type="Pfam" id="PF01607">
    <property type="entry name" value="CBM_14"/>
    <property type="match status" value="1"/>
</dbReference>
<keyword evidence="4" id="KW-1185">Reference proteome</keyword>
<dbReference type="Proteomes" id="UP000318571">
    <property type="component" value="Chromosome 9"/>
</dbReference>
<evidence type="ECO:0000313" key="3">
    <source>
        <dbReference type="EMBL" id="TRY70152.1"/>
    </source>
</evidence>
<dbReference type="STRING" id="6832.A0A553NXJ3"/>
<dbReference type="AlphaFoldDB" id="A0A553NXJ3"/>
<dbReference type="InterPro" id="IPR002557">
    <property type="entry name" value="Chitin-bd_dom"/>
</dbReference>
<dbReference type="EMBL" id="VCGU01000009">
    <property type="protein sequence ID" value="TRY70152.1"/>
    <property type="molecule type" value="Genomic_DNA"/>
</dbReference>
<name>A0A553NXJ3_TIGCA</name>
<dbReference type="GO" id="GO:0008061">
    <property type="term" value="F:chitin binding"/>
    <property type="evidence" value="ECO:0007669"/>
    <property type="project" value="InterPro"/>
</dbReference>
<proteinExistence type="predicted"/>
<sequence>MDVFTLFHLHEYYHLGLLVCGVHADGSQHRTRNKRIRGSPQLSRGGRAFRQGRQDVNGLDPAAPVSSYGAANTSPPPPLGNVPIDEYVADAYVATEDQNYESPGASLDPISPFAPVAPAFPLEQYSSIGDDNGPSQYEEAIGKDALAGSGDSNLAMLEKAVPGVPGKDYPIYASVPETAFTCEGQIEGGYYADPAVQCQAFHICTADGFGGLAKYSFLCPNGTTFNQNYFICDWWFNFDCAEAEALYSRNAEIRAEQEANIEAVGAGNSGSVDTDNTEGGFDDSIAYDNYDLGVTESALTSYGITNTEAMLVFQDNGLLPALGSYGSPGSASVTEKEEKRGARKFPDNQSRSRSGRRFNGQRRNKQSQSSRREGRQGRRLSG</sequence>
<dbReference type="InterPro" id="IPR052976">
    <property type="entry name" value="Scoloptoxin-like"/>
</dbReference>
<dbReference type="Gene3D" id="2.170.140.10">
    <property type="entry name" value="Chitin binding domain"/>
    <property type="match status" value="1"/>
</dbReference>
<protein>
    <recommendedName>
        <fullName evidence="2">Chitin-binding type-2 domain-containing protein</fullName>
    </recommendedName>
</protein>
<dbReference type="PANTHER" id="PTHR22933:SF42">
    <property type="entry name" value="FI18455P1-RELATED"/>
    <property type="match status" value="1"/>
</dbReference>
<dbReference type="SMART" id="SM00494">
    <property type="entry name" value="ChtBD2"/>
    <property type="match status" value="1"/>
</dbReference>